<evidence type="ECO:0008006" key="3">
    <source>
        <dbReference type="Google" id="ProtNLM"/>
    </source>
</evidence>
<protein>
    <recommendedName>
        <fullName evidence="3">HNH nuclease domain-containing protein</fullName>
    </recommendedName>
</protein>
<dbReference type="AlphaFoldDB" id="A0A1V6QVC4"/>
<evidence type="ECO:0000313" key="1">
    <source>
        <dbReference type="EMBL" id="OQD92876.1"/>
    </source>
</evidence>
<reference evidence="2" key="1">
    <citation type="journal article" date="2017" name="Nat. Microbiol.">
        <title>Global analysis of biosynthetic gene clusters reveals vast potential of secondary metabolite production in Penicillium species.</title>
        <authorList>
            <person name="Nielsen J.C."/>
            <person name="Grijseels S."/>
            <person name="Prigent S."/>
            <person name="Ji B."/>
            <person name="Dainat J."/>
            <person name="Nielsen K.F."/>
            <person name="Frisvad J.C."/>
            <person name="Workman M."/>
            <person name="Nielsen J."/>
        </authorList>
    </citation>
    <scope>NUCLEOTIDE SEQUENCE [LARGE SCALE GENOMIC DNA]</scope>
    <source>
        <strain evidence="2">IBT 29525</strain>
    </source>
</reference>
<gene>
    <name evidence="1" type="ORF">PENSOL_c037G10811</name>
</gene>
<dbReference type="EMBL" id="MDYO01000037">
    <property type="protein sequence ID" value="OQD92876.1"/>
    <property type="molecule type" value="Genomic_DNA"/>
</dbReference>
<organism evidence="1 2">
    <name type="scientific">Penicillium solitum</name>
    <dbReference type="NCBI Taxonomy" id="60172"/>
    <lineage>
        <taxon>Eukaryota</taxon>
        <taxon>Fungi</taxon>
        <taxon>Dikarya</taxon>
        <taxon>Ascomycota</taxon>
        <taxon>Pezizomycotina</taxon>
        <taxon>Eurotiomycetes</taxon>
        <taxon>Eurotiomycetidae</taxon>
        <taxon>Eurotiales</taxon>
        <taxon>Aspergillaceae</taxon>
        <taxon>Penicillium</taxon>
    </lineage>
</organism>
<accession>A0A1V6QVC4</accession>
<sequence>MSSGSLSPPVSEAQFDAYTAARQKMFARLDEYESLNDDDDTVHFLTSVFQFLPTQGQSHLADDVDLCHNDDQLRQLVKHLETTLLKPMLAAGRTTPAITPSPLSGVDDSAEDLTGRQSELRRICLQHNNNQCVIAKAWGHERSPPPDAITGDLEAAHIIKLKSIDEENRPKRGFHIKCFLGSFSIQSQMSFALHR</sequence>
<proteinExistence type="predicted"/>
<comment type="caution">
    <text evidence="1">The sequence shown here is derived from an EMBL/GenBank/DDBJ whole genome shotgun (WGS) entry which is preliminary data.</text>
</comment>
<keyword evidence="2" id="KW-1185">Reference proteome</keyword>
<evidence type="ECO:0000313" key="2">
    <source>
        <dbReference type="Proteomes" id="UP000191612"/>
    </source>
</evidence>
<dbReference type="STRING" id="60172.A0A1V6QVC4"/>
<name>A0A1V6QVC4_9EURO</name>
<dbReference type="Proteomes" id="UP000191612">
    <property type="component" value="Unassembled WGS sequence"/>
</dbReference>